<dbReference type="HOGENOM" id="CLU_1071035_0_0_1"/>
<sequence>MINQYRNRSEYGEPNSRKGREIRSAHAWWVLFASLDATQLLRRSHTCKKQHLEELRGHGERRRNTTTTAATQSEDDTSASLSVGAGVGELAQLWLRHEKRGLFHTTRDEDGATRFGILLLKLRKPEAQRQARVGAIQAVRQPAVASRFRVEVFREASGRLPCEDGAGTSACIWMASGGGGSGACLAHGCWATWMRTGRRGSDGGGAYGCSPFGDEDRRWIRREAGEMRGRVDGWHRPSAIARWGWSGGMVVPSLHYRLKE</sequence>
<dbReference type="PaxDb" id="4577-AC213834.3_FGP005"/>
<proteinExistence type="predicted"/>
<gene>
    <name evidence="2" type="ORF">ZEAMMB73_Zm00001d050235</name>
</gene>
<reference evidence="2" key="1">
    <citation type="submission" date="2015-12" db="EMBL/GenBank/DDBJ databases">
        <title>Update maize B73 reference genome by single molecule sequencing technologies.</title>
        <authorList>
            <consortium name="Maize Genome Sequencing Project"/>
            <person name="Ware D."/>
        </authorList>
    </citation>
    <scope>NUCLEOTIDE SEQUENCE</scope>
    <source>
        <tissue evidence="2">Seedling</tissue>
    </source>
</reference>
<organism evidence="2">
    <name type="scientific">Zea mays</name>
    <name type="common">Maize</name>
    <dbReference type="NCBI Taxonomy" id="4577"/>
    <lineage>
        <taxon>Eukaryota</taxon>
        <taxon>Viridiplantae</taxon>
        <taxon>Streptophyta</taxon>
        <taxon>Embryophyta</taxon>
        <taxon>Tracheophyta</taxon>
        <taxon>Spermatophyta</taxon>
        <taxon>Magnoliopsida</taxon>
        <taxon>Liliopsida</taxon>
        <taxon>Poales</taxon>
        <taxon>Poaceae</taxon>
        <taxon>PACMAD clade</taxon>
        <taxon>Panicoideae</taxon>
        <taxon>Andropogonodae</taxon>
        <taxon>Andropogoneae</taxon>
        <taxon>Tripsacinae</taxon>
        <taxon>Zea</taxon>
    </lineage>
</organism>
<evidence type="ECO:0000313" key="2">
    <source>
        <dbReference type="EMBL" id="AQK52153.1"/>
    </source>
</evidence>
<protein>
    <submittedName>
        <fullName evidence="2">Uncharacterized protein</fullName>
    </submittedName>
</protein>
<feature type="region of interest" description="Disordered" evidence="1">
    <location>
        <begin position="53"/>
        <end position="80"/>
    </location>
</feature>
<accession>K7TZB3</accession>
<dbReference type="InParanoid" id="K7TZB3"/>
<dbReference type="AlphaFoldDB" id="K7TZB3"/>
<name>K7TZB3_MAIZE</name>
<evidence type="ECO:0000256" key="1">
    <source>
        <dbReference type="SAM" id="MobiDB-lite"/>
    </source>
</evidence>
<dbReference type="EMBL" id="CM000780">
    <property type="protein sequence ID" value="AQK52153.1"/>
    <property type="molecule type" value="Genomic_DNA"/>
</dbReference>